<dbReference type="SUPFAM" id="SSF55874">
    <property type="entry name" value="ATPase domain of HSP90 chaperone/DNA topoisomerase II/histidine kinase"/>
    <property type="match status" value="1"/>
</dbReference>
<dbReference type="GO" id="GO:0000155">
    <property type="term" value="F:phosphorelay sensor kinase activity"/>
    <property type="evidence" value="ECO:0007669"/>
    <property type="project" value="InterPro"/>
</dbReference>
<dbReference type="InterPro" id="IPR005467">
    <property type="entry name" value="His_kinase_dom"/>
</dbReference>
<evidence type="ECO:0000256" key="2">
    <source>
        <dbReference type="ARBA" id="ARBA00012438"/>
    </source>
</evidence>
<evidence type="ECO:0000313" key="11">
    <source>
        <dbReference type="Proteomes" id="UP000290649"/>
    </source>
</evidence>
<dbReference type="SUPFAM" id="SSF55785">
    <property type="entry name" value="PYP-like sensor domain (PAS domain)"/>
    <property type="match status" value="1"/>
</dbReference>
<dbReference type="Pfam" id="PF02518">
    <property type="entry name" value="HATPase_c"/>
    <property type="match status" value="1"/>
</dbReference>
<dbReference type="AlphaFoldDB" id="A0A4Q0VVJ3"/>
<dbReference type="InterPro" id="IPR000014">
    <property type="entry name" value="PAS"/>
</dbReference>
<evidence type="ECO:0000313" key="10">
    <source>
        <dbReference type="EMBL" id="RXJ02797.1"/>
    </source>
</evidence>
<reference evidence="10 11" key="1">
    <citation type="journal article" date="2019" name="Int. J. Syst. Evol. Microbiol.">
        <title>Anaerobacillus alkaliphilus sp. nov., a novel alkaliphilic and moderately halophilic bacterium.</title>
        <authorList>
            <person name="Borsodi A.K."/>
            <person name="Aszalos J.M."/>
            <person name="Bihari P."/>
            <person name="Nagy I."/>
            <person name="Schumann P."/>
            <person name="Sproer C."/>
            <person name="Kovacs A.L."/>
            <person name="Boka K."/>
            <person name="Dobosy P."/>
            <person name="Ovari M."/>
            <person name="Szili-Kovacs T."/>
            <person name="Toth E."/>
        </authorList>
    </citation>
    <scope>NUCLEOTIDE SEQUENCE [LARGE SCALE GENOMIC DNA]</scope>
    <source>
        <strain evidence="10 11">B16-10</strain>
    </source>
</reference>
<dbReference type="InterPro" id="IPR035965">
    <property type="entry name" value="PAS-like_dom_sf"/>
</dbReference>
<evidence type="ECO:0000259" key="9">
    <source>
        <dbReference type="PROSITE" id="PS50109"/>
    </source>
</evidence>
<evidence type="ECO:0000256" key="3">
    <source>
        <dbReference type="ARBA" id="ARBA00022553"/>
    </source>
</evidence>
<accession>A0A4Q0VVJ3</accession>
<protein>
    <recommendedName>
        <fullName evidence="2">histidine kinase</fullName>
        <ecNumber evidence="2">2.7.13.3</ecNumber>
    </recommendedName>
</protein>
<dbReference type="InterPro" id="IPR036890">
    <property type="entry name" value="HATPase_C_sf"/>
</dbReference>
<dbReference type="InterPro" id="IPR003594">
    <property type="entry name" value="HATPase_dom"/>
</dbReference>
<keyword evidence="5" id="KW-0547">Nucleotide-binding</keyword>
<dbReference type="PRINTS" id="PR00344">
    <property type="entry name" value="BCTRLSENSOR"/>
</dbReference>
<dbReference type="PROSITE" id="PS50109">
    <property type="entry name" value="HIS_KIN"/>
    <property type="match status" value="1"/>
</dbReference>
<feature type="domain" description="Histidine kinase" evidence="9">
    <location>
        <begin position="202"/>
        <end position="412"/>
    </location>
</feature>
<evidence type="ECO:0000256" key="8">
    <source>
        <dbReference type="ARBA" id="ARBA00023012"/>
    </source>
</evidence>
<gene>
    <name evidence="10" type="ORF">DS745_05665</name>
</gene>
<keyword evidence="6" id="KW-0418">Kinase</keyword>
<dbReference type="InterPro" id="IPR003661">
    <property type="entry name" value="HisK_dim/P_dom"/>
</dbReference>
<evidence type="ECO:0000256" key="6">
    <source>
        <dbReference type="ARBA" id="ARBA00022777"/>
    </source>
</evidence>
<keyword evidence="11" id="KW-1185">Reference proteome</keyword>
<sequence>MSELGLNQCSLETLEEELQLYKRLISNLPFEVDYFDEKTKKRIHKKKNEDYFTVTTDHAEDKLEPTISFPMDSYSFRNLEAFLQPLFDLVPHHIVFIDNKGIVTLCNKQTLEDFQTTRDAVLGKHIKQLLQIDEDQIKLLETLRTEKEIVCEEVLDKNYGICNTKIIRDQNGDLLRVVSLFHFLNPLKEAEKMKMIGQVSASIAHEIRNPLTTVRGYLQLLSQEQLPFAAELLNDLLIPELDRANRIISDFLMVSKSTPVKKNPERIYNFLTHFKNLMYSEAVMKEVEFSVNISNELTDTISLLNHNELLQVFINLFNNAVDSRVDGRPLSITLNCKKEDGNIVINFNDNGCGMSETVLRDIFDPFYSTKETGTGLGLSLSRKIIELHYGAITVSSTLNKGTSFVITLPITR</sequence>
<evidence type="ECO:0000256" key="1">
    <source>
        <dbReference type="ARBA" id="ARBA00000085"/>
    </source>
</evidence>
<comment type="caution">
    <text evidence="10">The sequence shown here is derived from an EMBL/GenBank/DDBJ whole genome shotgun (WGS) entry which is preliminary data.</text>
</comment>
<keyword evidence="3" id="KW-0597">Phosphoprotein</keyword>
<evidence type="ECO:0000256" key="7">
    <source>
        <dbReference type="ARBA" id="ARBA00022840"/>
    </source>
</evidence>
<evidence type="ECO:0000256" key="4">
    <source>
        <dbReference type="ARBA" id="ARBA00022679"/>
    </source>
</evidence>
<dbReference type="PANTHER" id="PTHR43065">
    <property type="entry name" value="SENSOR HISTIDINE KINASE"/>
    <property type="match status" value="1"/>
</dbReference>
<dbReference type="OrthoDB" id="9815750at2"/>
<dbReference type="Gene3D" id="1.10.287.130">
    <property type="match status" value="1"/>
</dbReference>
<dbReference type="Proteomes" id="UP000290649">
    <property type="component" value="Unassembled WGS sequence"/>
</dbReference>
<evidence type="ECO:0000256" key="5">
    <source>
        <dbReference type="ARBA" id="ARBA00022741"/>
    </source>
</evidence>
<dbReference type="GO" id="GO:0005524">
    <property type="term" value="F:ATP binding"/>
    <property type="evidence" value="ECO:0007669"/>
    <property type="project" value="UniProtKB-KW"/>
</dbReference>
<dbReference type="RefSeq" id="WP_129077306.1">
    <property type="nucleotide sequence ID" value="NZ_QOUX01000021.1"/>
</dbReference>
<keyword evidence="7" id="KW-0067">ATP-binding</keyword>
<name>A0A4Q0VVJ3_9BACI</name>
<dbReference type="InterPro" id="IPR036097">
    <property type="entry name" value="HisK_dim/P_sf"/>
</dbReference>
<dbReference type="Pfam" id="PF13426">
    <property type="entry name" value="PAS_9"/>
    <property type="match status" value="1"/>
</dbReference>
<dbReference type="SMART" id="SM00388">
    <property type="entry name" value="HisKA"/>
    <property type="match status" value="1"/>
</dbReference>
<comment type="catalytic activity">
    <reaction evidence="1">
        <text>ATP + protein L-histidine = ADP + protein N-phospho-L-histidine.</text>
        <dbReference type="EC" id="2.7.13.3"/>
    </reaction>
</comment>
<dbReference type="CDD" id="cd00082">
    <property type="entry name" value="HisKA"/>
    <property type="match status" value="1"/>
</dbReference>
<dbReference type="EC" id="2.7.13.3" evidence="2"/>
<keyword evidence="4" id="KW-0808">Transferase</keyword>
<dbReference type="PANTHER" id="PTHR43065:SF34">
    <property type="entry name" value="SPORULATION KINASE A"/>
    <property type="match status" value="1"/>
</dbReference>
<dbReference type="SMART" id="SM00387">
    <property type="entry name" value="HATPase_c"/>
    <property type="match status" value="1"/>
</dbReference>
<keyword evidence="8" id="KW-0902">Two-component regulatory system</keyword>
<dbReference type="Gene3D" id="3.30.565.10">
    <property type="entry name" value="Histidine kinase-like ATPase, C-terminal domain"/>
    <property type="match status" value="1"/>
</dbReference>
<dbReference type="Gene3D" id="3.30.450.20">
    <property type="entry name" value="PAS domain"/>
    <property type="match status" value="1"/>
</dbReference>
<dbReference type="InterPro" id="IPR004358">
    <property type="entry name" value="Sig_transdc_His_kin-like_C"/>
</dbReference>
<dbReference type="Pfam" id="PF00512">
    <property type="entry name" value="HisKA"/>
    <property type="match status" value="1"/>
</dbReference>
<dbReference type="SUPFAM" id="SSF47384">
    <property type="entry name" value="Homodimeric domain of signal transducing histidine kinase"/>
    <property type="match status" value="1"/>
</dbReference>
<proteinExistence type="predicted"/>
<organism evidence="10 11">
    <name type="scientific">Anaerobacillus alkaliphilus</name>
    <dbReference type="NCBI Taxonomy" id="1548597"/>
    <lineage>
        <taxon>Bacteria</taxon>
        <taxon>Bacillati</taxon>
        <taxon>Bacillota</taxon>
        <taxon>Bacilli</taxon>
        <taxon>Bacillales</taxon>
        <taxon>Bacillaceae</taxon>
        <taxon>Anaerobacillus</taxon>
    </lineage>
</organism>
<dbReference type="EMBL" id="QOUX01000021">
    <property type="protein sequence ID" value="RXJ02797.1"/>
    <property type="molecule type" value="Genomic_DNA"/>
</dbReference>